<feature type="coiled-coil region" evidence="7">
    <location>
        <begin position="5"/>
        <end position="36"/>
    </location>
</feature>
<evidence type="ECO:0000313" key="9">
    <source>
        <dbReference type="EMBL" id="KAF4716365.1"/>
    </source>
</evidence>
<protein>
    <recommendedName>
        <fullName evidence="11">t-SNARE coiled-coil homology domain-containing protein</fullName>
    </recommendedName>
</protein>
<dbReference type="Pfam" id="PF12352">
    <property type="entry name" value="V-SNARE_C"/>
    <property type="match status" value="1"/>
</dbReference>
<dbReference type="GO" id="GO:0000149">
    <property type="term" value="F:SNARE binding"/>
    <property type="evidence" value="ECO:0007669"/>
    <property type="project" value="TreeGrafter"/>
</dbReference>
<comment type="subcellular location">
    <subcellularLocation>
        <location evidence="1">Membrane</location>
        <topology evidence="1">Single-pass type IV membrane protein</topology>
    </subcellularLocation>
</comment>
<evidence type="ECO:0000256" key="2">
    <source>
        <dbReference type="ARBA" id="ARBA00022448"/>
    </source>
</evidence>
<evidence type="ECO:0000256" key="7">
    <source>
        <dbReference type="SAM" id="Coils"/>
    </source>
</evidence>
<keyword evidence="4" id="KW-0653">Protein transport</keyword>
<keyword evidence="5 8" id="KW-1133">Transmembrane helix</keyword>
<dbReference type="GO" id="GO:0012507">
    <property type="term" value="C:ER to Golgi transport vesicle membrane"/>
    <property type="evidence" value="ECO:0007669"/>
    <property type="project" value="TreeGrafter"/>
</dbReference>
<keyword evidence="3 8" id="KW-0812">Transmembrane</keyword>
<dbReference type="PANTHER" id="PTHR21230">
    <property type="entry name" value="VESICLE TRANSPORT V-SNARE PROTEIN VTI1-RELATED"/>
    <property type="match status" value="1"/>
</dbReference>
<accession>A0A7J6R6Q2</accession>
<keyword evidence="6 8" id="KW-0472">Membrane</keyword>
<dbReference type="GO" id="GO:0005789">
    <property type="term" value="C:endoplasmic reticulum membrane"/>
    <property type="evidence" value="ECO:0007669"/>
    <property type="project" value="TreeGrafter"/>
</dbReference>
<comment type="caution">
    <text evidence="9">The sequence shown here is derived from an EMBL/GenBank/DDBJ whole genome shotgun (WGS) entry which is preliminary data.</text>
</comment>
<evidence type="ECO:0000256" key="6">
    <source>
        <dbReference type="ARBA" id="ARBA00023136"/>
    </source>
</evidence>
<reference evidence="9 10" key="1">
    <citation type="submission" date="2020-04" db="EMBL/GenBank/DDBJ databases">
        <title>Perkinsus olseni comparative genomics.</title>
        <authorList>
            <person name="Bogema D.R."/>
        </authorList>
    </citation>
    <scope>NUCLEOTIDE SEQUENCE [LARGE SCALE GENOMIC DNA]</scope>
    <source>
        <strain evidence="9 10">ATCC PRA-207</strain>
    </source>
</reference>
<organism evidence="9 10">
    <name type="scientific">Perkinsus olseni</name>
    <name type="common">Perkinsus atlanticus</name>
    <dbReference type="NCBI Taxonomy" id="32597"/>
    <lineage>
        <taxon>Eukaryota</taxon>
        <taxon>Sar</taxon>
        <taxon>Alveolata</taxon>
        <taxon>Perkinsozoa</taxon>
        <taxon>Perkinsea</taxon>
        <taxon>Perkinsida</taxon>
        <taxon>Perkinsidae</taxon>
        <taxon>Perkinsus</taxon>
    </lineage>
</organism>
<sequence>MTESANVAEDDADRHLDKLQKAVNKLVGEAASYRASSRAGATKERISEDSLRRLDRQIFRTEEAVEALVLDAIPEDKIGQRRTRLLALRRAIDAARRNLDRKSVLSSRVDDLPHGRTGAYQGTEDPAQVQTSAQAVELGHAIVNQSVDSVSRTKAIANEAEEIGRGTLNEMHKQEGKAEMILEHFDVIESNLKRSRNVMKQIARGAANDRCVQVLCVFIFIAIVVIIVLDTTGGDREVEENQSTTVSL</sequence>
<proteinExistence type="predicted"/>
<dbReference type="GO" id="GO:0031902">
    <property type="term" value="C:late endosome membrane"/>
    <property type="evidence" value="ECO:0007669"/>
    <property type="project" value="TreeGrafter"/>
</dbReference>
<dbReference type="EMBL" id="JABANO010027736">
    <property type="protein sequence ID" value="KAF4716365.1"/>
    <property type="molecule type" value="Genomic_DNA"/>
</dbReference>
<name>A0A7J6R6Q2_PEROL</name>
<feature type="transmembrane region" description="Helical" evidence="8">
    <location>
        <begin position="211"/>
        <end position="229"/>
    </location>
</feature>
<evidence type="ECO:0008006" key="11">
    <source>
        <dbReference type="Google" id="ProtNLM"/>
    </source>
</evidence>
<dbReference type="GO" id="GO:0031201">
    <property type="term" value="C:SNARE complex"/>
    <property type="evidence" value="ECO:0007669"/>
    <property type="project" value="TreeGrafter"/>
</dbReference>
<dbReference type="GO" id="GO:0005794">
    <property type="term" value="C:Golgi apparatus"/>
    <property type="evidence" value="ECO:0007669"/>
    <property type="project" value="TreeGrafter"/>
</dbReference>
<dbReference type="Gene3D" id="1.20.5.110">
    <property type="match status" value="1"/>
</dbReference>
<dbReference type="GO" id="GO:0005484">
    <property type="term" value="F:SNAP receptor activity"/>
    <property type="evidence" value="ECO:0007669"/>
    <property type="project" value="TreeGrafter"/>
</dbReference>
<evidence type="ECO:0000256" key="1">
    <source>
        <dbReference type="ARBA" id="ARBA00004211"/>
    </source>
</evidence>
<dbReference type="Proteomes" id="UP000553632">
    <property type="component" value="Unassembled WGS sequence"/>
</dbReference>
<keyword evidence="7" id="KW-0175">Coiled coil</keyword>
<gene>
    <name evidence="9" type="ORF">FOZ63_023312</name>
</gene>
<keyword evidence="2" id="KW-0813">Transport</keyword>
<evidence type="ECO:0000256" key="5">
    <source>
        <dbReference type="ARBA" id="ARBA00022989"/>
    </source>
</evidence>
<keyword evidence="10" id="KW-1185">Reference proteome</keyword>
<evidence type="ECO:0000256" key="8">
    <source>
        <dbReference type="SAM" id="Phobius"/>
    </source>
</evidence>
<dbReference type="SUPFAM" id="SSF58038">
    <property type="entry name" value="SNARE fusion complex"/>
    <property type="match status" value="1"/>
</dbReference>
<evidence type="ECO:0000256" key="4">
    <source>
        <dbReference type="ARBA" id="ARBA00022927"/>
    </source>
</evidence>
<dbReference type="GO" id="GO:0006906">
    <property type="term" value="P:vesicle fusion"/>
    <property type="evidence" value="ECO:0007669"/>
    <property type="project" value="TreeGrafter"/>
</dbReference>
<dbReference type="AlphaFoldDB" id="A0A7J6R6Q2"/>
<evidence type="ECO:0000256" key="3">
    <source>
        <dbReference type="ARBA" id="ARBA00022692"/>
    </source>
</evidence>
<evidence type="ECO:0000313" key="10">
    <source>
        <dbReference type="Proteomes" id="UP000553632"/>
    </source>
</evidence>
<dbReference type="GO" id="GO:0015031">
    <property type="term" value="P:protein transport"/>
    <property type="evidence" value="ECO:0007669"/>
    <property type="project" value="UniProtKB-KW"/>
</dbReference>